<keyword evidence="7" id="KW-1133">Transmembrane helix</keyword>
<dbReference type="PROSITE" id="PS50109">
    <property type="entry name" value="HIS_KIN"/>
    <property type="match status" value="1"/>
</dbReference>
<evidence type="ECO:0000256" key="7">
    <source>
        <dbReference type="SAM" id="Phobius"/>
    </source>
</evidence>
<comment type="catalytic activity">
    <reaction evidence="1">
        <text>ATP + protein L-histidine = ADP + protein N-phospho-L-histidine.</text>
        <dbReference type="EC" id="2.7.13.3"/>
    </reaction>
</comment>
<dbReference type="SMART" id="SM00387">
    <property type="entry name" value="HATPase_c"/>
    <property type="match status" value="1"/>
</dbReference>
<feature type="transmembrane region" description="Helical" evidence="7">
    <location>
        <begin position="66"/>
        <end position="84"/>
    </location>
</feature>
<feature type="modified residue" description="4-aspartylphosphate" evidence="6">
    <location>
        <position position="652"/>
    </location>
</feature>
<dbReference type="PANTHER" id="PTHR45339:SF5">
    <property type="entry name" value="HISTIDINE KINASE"/>
    <property type="match status" value="1"/>
</dbReference>
<organism evidence="11 12">
    <name type="scientific">Belnapia arida</name>
    <dbReference type="NCBI Taxonomy" id="2804533"/>
    <lineage>
        <taxon>Bacteria</taxon>
        <taxon>Pseudomonadati</taxon>
        <taxon>Pseudomonadota</taxon>
        <taxon>Alphaproteobacteria</taxon>
        <taxon>Acetobacterales</taxon>
        <taxon>Roseomonadaceae</taxon>
        <taxon>Belnapia</taxon>
    </lineage>
</organism>
<dbReference type="PROSITE" id="PS50894">
    <property type="entry name" value="HPT"/>
    <property type="match status" value="1"/>
</dbReference>
<evidence type="ECO:0000259" key="8">
    <source>
        <dbReference type="PROSITE" id="PS50109"/>
    </source>
</evidence>
<dbReference type="InterPro" id="IPR036641">
    <property type="entry name" value="HPT_dom_sf"/>
</dbReference>
<dbReference type="Gene3D" id="3.30.565.10">
    <property type="entry name" value="Histidine kinase-like ATPase, C-terminal domain"/>
    <property type="match status" value="1"/>
</dbReference>
<evidence type="ECO:0000313" key="12">
    <source>
        <dbReference type="Proteomes" id="UP000660885"/>
    </source>
</evidence>
<dbReference type="EMBL" id="JAETWB010000014">
    <property type="protein sequence ID" value="MBL6080476.1"/>
    <property type="molecule type" value="Genomic_DNA"/>
</dbReference>
<protein>
    <recommendedName>
        <fullName evidence="2">histidine kinase</fullName>
        <ecNumber evidence="2">2.7.13.3</ecNumber>
    </recommendedName>
</protein>
<evidence type="ECO:0000313" key="11">
    <source>
        <dbReference type="EMBL" id="MBL6080476.1"/>
    </source>
</evidence>
<dbReference type="SUPFAM" id="SSF47226">
    <property type="entry name" value="Histidine-containing phosphotransfer domain, HPT domain"/>
    <property type="match status" value="1"/>
</dbReference>
<dbReference type="InterPro" id="IPR036890">
    <property type="entry name" value="HATPase_C_sf"/>
</dbReference>
<keyword evidence="7" id="KW-0812">Transmembrane</keyword>
<dbReference type="RefSeq" id="WP_202833708.1">
    <property type="nucleotide sequence ID" value="NZ_JAETWB010000014.1"/>
</dbReference>
<evidence type="ECO:0000256" key="2">
    <source>
        <dbReference type="ARBA" id="ARBA00012438"/>
    </source>
</evidence>
<dbReference type="SMART" id="SM00448">
    <property type="entry name" value="REC"/>
    <property type="match status" value="2"/>
</dbReference>
<dbReference type="InterPro" id="IPR003594">
    <property type="entry name" value="HATPase_dom"/>
</dbReference>
<dbReference type="CDD" id="cd17546">
    <property type="entry name" value="REC_hyHK_CKI1_RcsC-like"/>
    <property type="match status" value="2"/>
</dbReference>
<dbReference type="PROSITE" id="PS50110">
    <property type="entry name" value="RESPONSE_REGULATORY"/>
    <property type="match status" value="2"/>
</dbReference>
<keyword evidence="4" id="KW-0902">Two-component regulatory system</keyword>
<dbReference type="InterPro" id="IPR011006">
    <property type="entry name" value="CheY-like_superfamily"/>
</dbReference>
<feature type="modified residue" description="Phosphohistidine" evidence="5">
    <location>
        <position position="799"/>
    </location>
</feature>
<dbReference type="Pfam" id="PF02518">
    <property type="entry name" value="HATPase_c"/>
    <property type="match status" value="1"/>
</dbReference>
<dbReference type="CDD" id="cd00082">
    <property type="entry name" value="HisKA"/>
    <property type="match status" value="1"/>
</dbReference>
<dbReference type="InterPro" id="IPR004358">
    <property type="entry name" value="Sig_transdc_His_kin-like_C"/>
</dbReference>
<keyword evidence="12" id="KW-1185">Reference proteome</keyword>
<sequence length="940" mass="101153">MDELDRLRRRFGAVLLPLLWLHAPVMALAALAVGRPALPAALASAAMAALVHLSWAYQRSEPATRYLSAIALIGQPALLVYLLAGHPWQMDMHMYFFAALALLIGWCDWRVVVVAAVAVALHHLMLNFVVPAAVFPSGADLNRVWLHAAIVAFQTAVLVWLANRLVQSFARIGAMSAEIMRTNETLELRVAARTREAEAANMAKSMFLANMSHEIRTPMNAILGFSHLVLRTELTPKQHDFLLKIKTASGTLLGLINDILDFSKIEAGKLSLEAAPFNLRQSLDGIIGIAAERAEEKGIGLRVRIDPAVPQQLLGDSLRLGQVILNLLTNAVKFTDRGEVTLSIGSRPGPEDGLLLEVAVTDTGIGLTEEERARLFRPFTQADSSTTRRFGGTGLGLAISRQLVEMMGGRIEVDSRPGQGSRFHFTVQLHAVAELAAPEPLPLEELQRLRILVVDDNPASREVLQAIFAGWSVPVDLAASAAEGLSALETRAAQGEPYDLVLLDWKMPGMDGIEAARRIREDGRFGASPAVMLVSAHGRQEVLAEAQTAGIAAFLVKPVDPGMIQDVIQSLFSSRVRAQPSPVAARTEASRKVAAALRGNRVLLAEDNEINREVAVELLGDAGLHVEIAENGRVALEKVLAAEGRFAAVLMDVQMPEMDGIEATLAIRHRFNAEQLPIIAMTAHAYAQEKQRCLDAGMNDHIAKPVDPALLVAALDRWLKPSAAAQAPVMPAVAPVAQDGLPDTLPPFDLAAALNRLNGKRALLRKLIVDFGMRFAGAVTELRRAFGRDEWQEARRIAHTLRGVAGSLEIRDVAEAARLLEDAAQARRSEGVEALLVRLEQAMEPALAAARGLASPAAQAAAAESADMAALQPIIAELRGLLQRRSLRARKVLEALEAAFGAGSSELGPLKEAVAVLDFNRAIGLLDGLACSPAVTEELS</sequence>
<feature type="domain" description="Histidine kinase" evidence="8">
    <location>
        <begin position="210"/>
        <end position="431"/>
    </location>
</feature>
<dbReference type="EC" id="2.7.13.3" evidence="2"/>
<keyword evidence="7" id="KW-0472">Membrane</keyword>
<feature type="transmembrane region" description="Helical" evidence="7">
    <location>
        <begin position="39"/>
        <end position="57"/>
    </location>
</feature>
<gene>
    <name evidence="11" type="ORF">JMJ56_20885</name>
</gene>
<dbReference type="PANTHER" id="PTHR45339">
    <property type="entry name" value="HYBRID SIGNAL TRANSDUCTION HISTIDINE KINASE J"/>
    <property type="match status" value="1"/>
</dbReference>
<dbReference type="SUPFAM" id="SSF47384">
    <property type="entry name" value="Homodimeric domain of signal transducing histidine kinase"/>
    <property type="match status" value="1"/>
</dbReference>
<feature type="domain" description="HPt" evidence="10">
    <location>
        <begin position="760"/>
        <end position="861"/>
    </location>
</feature>
<dbReference type="InterPro" id="IPR001789">
    <property type="entry name" value="Sig_transdc_resp-reg_receiver"/>
</dbReference>
<evidence type="ECO:0000256" key="4">
    <source>
        <dbReference type="ARBA" id="ARBA00023012"/>
    </source>
</evidence>
<dbReference type="InterPro" id="IPR005467">
    <property type="entry name" value="His_kinase_dom"/>
</dbReference>
<feature type="domain" description="Response regulatory" evidence="9">
    <location>
        <begin position="601"/>
        <end position="719"/>
    </location>
</feature>
<dbReference type="CDD" id="cd00088">
    <property type="entry name" value="HPT"/>
    <property type="match status" value="1"/>
</dbReference>
<feature type="transmembrane region" description="Helical" evidence="7">
    <location>
        <begin position="96"/>
        <end position="124"/>
    </location>
</feature>
<feature type="transmembrane region" description="Helical" evidence="7">
    <location>
        <begin position="144"/>
        <end position="162"/>
    </location>
</feature>
<evidence type="ECO:0000259" key="9">
    <source>
        <dbReference type="PROSITE" id="PS50110"/>
    </source>
</evidence>
<feature type="domain" description="Response regulatory" evidence="9">
    <location>
        <begin position="450"/>
        <end position="572"/>
    </location>
</feature>
<dbReference type="Pfam" id="PF00072">
    <property type="entry name" value="Response_reg"/>
    <property type="match status" value="2"/>
</dbReference>
<dbReference type="InterPro" id="IPR036097">
    <property type="entry name" value="HisK_dim/P_sf"/>
</dbReference>
<dbReference type="Proteomes" id="UP000660885">
    <property type="component" value="Unassembled WGS sequence"/>
</dbReference>
<evidence type="ECO:0000256" key="6">
    <source>
        <dbReference type="PROSITE-ProRule" id="PRU00169"/>
    </source>
</evidence>
<name>A0ABS1U726_9PROT</name>
<keyword evidence="3 6" id="KW-0597">Phosphoprotein</keyword>
<dbReference type="SUPFAM" id="SSF52172">
    <property type="entry name" value="CheY-like"/>
    <property type="match status" value="2"/>
</dbReference>
<dbReference type="InterPro" id="IPR003661">
    <property type="entry name" value="HisK_dim/P_dom"/>
</dbReference>
<dbReference type="Pfam" id="PF01627">
    <property type="entry name" value="Hpt"/>
    <property type="match status" value="1"/>
</dbReference>
<evidence type="ECO:0000256" key="3">
    <source>
        <dbReference type="ARBA" id="ARBA00022553"/>
    </source>
</evidence>
<dbReference type="Gene3D" id="3.40.50.2300">
    <property type="match status" value="2"/>
</dbReference>
<dbReference type="InterPro" id="IPR008207">
    <property type="entry name" value="Sig_transdc_His_kin_Hpt_dom"/>
</dbReference>
<dbReference type="SMART" id="SM00388">
    <property type="entry name" value="HisKA"/>
    <property type="match status" value="1"/>
</dbReference>
<reference evidence="11 12" key="1">
    <citation type="submission" date="2021-01" db="EMBL/GenBank/DDBJ databases">
        <title>Belnapia mucosa sp. nov. and Belnapia arida sp. nov., isolated from the Tabernas Desert (Almeria, Spain).</title>
        <authorList>
            <person name="Molina-Menor E."/>
            <person name="Vidal-Verdu A."/>
            <person name="Calonge A."/>
            <person name="Satari L."/>
            <person name="Pereto J."/>
            <person name="Porcar M."/>
        </authorList>
    </citation>
    <scope>NUCLEOTIDE SEQUENCE [LARGE SCALE GENOMIC DNA]</scope>
    <source>
        <strain evidence="11 12">T18</strain>
    </source>
</reference>
<dbReference type="Gene3D" id="1.20.120.160">
    <property type="entry name" value="HPT domain"/>
    <property type="match status" value="1"/>
</dbReference>
<dbReference type="Gene3D" id="1.10.287.130">
    <property type="match status" value="1"/>
</dbReference>
<evidence type="ECO:0000256" key="1">
    <source>
        <dbReference type="ARBA" id="ARBA00000085"/>
    </source>
</evidence>
<evidence type="ECO:0000259" key="10">
    <source>
        <dbReference type="PROSITE" id="PS50894"/>
    </source>
</evidence>
<dbReference type="CDD" id="cd16922">
    <property type="entry name" value="HATPase_EvgS-ArcB-TorS-like"/>
    <property type="match status" value="1"/>
</dbReference>
<dbReference type="Pfam" id="PF00512">
    <property type="entry name" value="HisKA"/>
    <property type="match status" value="1"/>
</dbReference>
<dbReference type="SUPFAM" id="SSF55874">
    <property type="entry name" value="ATPase domain of HSP90 chaperone/DNA topoisomerase II/histidine kinase"/>
    <property type="match status" value="1"/>
</dbReference>
<accession>A0ABS1U726</accession>
<proteinExistence type="predicted"/>
<feature type="modified residue" description="4-aspartylphosphate" evidence="6">
    <location>
        <position position="504"/>
    </location>
</feature>
<evidence type="ECO:0000256" key="5">
    <source>
        <dbReference type="PROSITE-ProRule" id="PRU00110"/>
    </source>
</evidence>
<comment type="caution">
    <text evidence="11">The sequence shown here is derived from an EMBL/GenBank/DDBJ whole genome shotgun (WGS) entry which is preliminary data.</text>
</comment>
<dbReference type="PRINTS" id="PR00344">
    <property type="entry name" value="BCTRLSENSOR"/>
</dbReference>